<dbReference type="Pfam" id="PF04145">
    <property type="entry name" value="Ctr"/>
    <property type="match status" value="1"/>
</dbReference>
<keyword evidence="4" id="KW-0813">Transport</keyword>
<comment type="subcellular location">
    <subcellularLocation>
        <location evidence="4">Membrane</location>
        <topology evidence="4">Multi-pass membrane protein</topology>
    </subcellularLocation>
</comment>
<feature type="transmembrane region" description="Helical" evidence="4">
    <location>
        <begin position="131"/>
        <end position="150"/>
    </location>
</feature>
<evidence type="ECO:0000313" key="7">
    <source>
        <dbReference type="Proteomes" id="UP000602905"/>
    </source>
</evidence>
<comment type="similarity">
    <text evidence="4">Belongs to the copper transporter (Ctr) (TC 1.A.56) family. SLC31A subfamily.</text>
</comment>
<name>A0A8H7HRD8_9AGAM</name>
<gene>
    <name evidence="6" type="ORF">RHS03_05205</name>
</gene>
<comment type="caution">
    <text evidence="6">The sequence shown here is derived from an EMBL/GenBank/DDBJ whole genome shotgun (WGS) entry which is preliminary data.</text>
</comment>
<keyword evidence="4" id="KW-0186">Copper</keyword>
<dbReference type="EMBL" id="JACYCD010000052">
    <property type="protein sequence ID" value="KAF8705871.1"/>
    <property type="molecule type" value="Genomic_DNA"/>
</dbReference>
<organism evidence="6 7">
    <name type="scientific">Rhizoctonia solani</name>
    <dbReference type="NCBI Taxonomy" id="456999"/>
    <lineage>
        <taxon>Eukaryota</taxon>
        <taxon>Fungi</taxon>
        <taxon>Dikarya</taxon>
        <taxon>Basidiomycota</taxon>
        <taxon>Agaricomycotina</taxon>
        <taxon>Agaricomycetes</taxon>
        <taxon>Cantharellales</taxon>
        <taxon>Ceratobasidiaceae</taxon>
        <taxon>Rhizoctonia</taxon>
    </lineage>
</organism>
<evidence type="ECO:0000256" key="5">
    <source>
        <dbReference type="SAM" id="MobiDB-lite"/>
    </source>
</evidence>
<dbReference type="AlphaFoldDB" id="A0A8H7HRD8"/>
<dbReference type="GO" id="GO:0016020">
    <property type="term" value="C:membrane"/>
    <property type="evidence" value="ECO:0007669"/>
    <property type="project" value="UniProtKB-SubCell"/>
</dbReference>
<evidence type="ECO:0000256" key="4">
    <source>
        <dbReference type="RuleBase" id="RU367022"/>
    </source>
</evidence>
<reference evidence="6" key="1">
    <citation type="submission" date="2020-09" db="EMBL/GenBank/DDBJ databases">
        <title>Comparative genome analyses of four rice-infecting Rhizoctonia solani isolates reveal extensive enrichment of homogalacturonan modification genes.</title>
        <authorList>
            <person name="Lee D.-Y."/>
            <person name="Jeon J."/>
            <person name="Kim K.-T."/>
            <person name="Cheong K."/>
            <person name="Song H."/>
            <person name="Choi G."/>
            <person name="Ko J."/>
            <person name="Opiyo S.O."/>
            <person name="Zuo S."/>
            <person name="Madhav S."/>
            <person name="Lee Y.-H."/>
            <person name="Wang G.-L."/>
        </authorList>
    </citation>
    <scope>NUCLEOTIDE SEQUENCE</scope>
    <source>
        <strain evidence="6">AG1-IA WGL</strain>
    </source>
</reference>
<keyword evidence="2 4" id="KW-1133">Transmembrane helix</keyword>
<sequence length="268" mass="29632">MNETLSYTLEKPNMPPSDGKVYSRVDPIHLYGADKDKDNIRAKGKSNRINIREKSLESKQATPIRSIHILELLRIMDHSMHHMEMDHGGHGGHGGHGDMDMGPKCDMNMLWNTQIIDTCIVFKSWHISSNGTFFISFVAIVLLGVAYEWLRRAQTILDVRIARSIAKGKTSAIRAESPAEDEPLNPRVFKQPMVATLSPGARISRAALYGAQVFLSFFLMLVFMTYNAYLILSVVLGAAIGHYVFGAQMDAEAILSNAGVGAKGMACH</sequence>
<feature type="non-terminal residue" evidence="6">
    <location>
        <position position="268"/>
    </location>
</feature>
<keyword evidence="1 4" id="KW-0812">Transmembrane</keyword>
<dbReference type="PANTHER" id="PTHR12483:SF115">
    <property type="entry name" value="COPPER TRANSPORT PROTEIN"/>
    <property type="match status" value="1"/>
</dbReference>
<proteinExistence type="inferred from homology"/>
<dbReference type="OrthoDB" id="161814at2759"/>
<feature type="region of interest" description="Disordered" evidence="5">
    <location>
        <begin position="1"/>
        <end position="21"/>
    </location>
</feature>
<dbReference type="InterPro" id="IPR007274">
    <property type="entry name" value="Cop_transporter"/>
</dbReference>
<dbReference type="PANTHER" id="PTHR12483">
    <property type="entry name" value="SOLUTE CARRIER FAMILY 31 COPPER TRANSPORTERS"/>
    <property type="match status" value="1"/>
</dbReference>
<evidence type="ECO:0000256" key="3">
    <source>
        <dbReference type="ARBA" id="ARBA00023136"/>
    </source>
</evidence>
<protein>
    <recommendedName>
        <fullName evidence="4">Copper transport protein</fullName>
    </recommendedName>
</protein>
<keyword evidence="4" id="KW-0187">Copper transport</keyword>
<accession>A0A8H7HRD8</accession>
<evidence type="ECO:0000256" key="1">
    <source>
        <dbReference type="ARBA" id="ARBA00022692"/>
    </source>
</evidence>
<evidence type="ECO:0000313" key="6">
    <source>
        <dbReference type="EMBL" id="KAF8705871.1"/>
    </source>
</evidence>
<dbReference type="Proteomes" id="UP000602905">
    <property type="component" value="Unassembled WGS sequence"/>
</dbReference>
<keyword evidence="3 4" id="KW-0472">Membrane</keyword>
<keyword evidence="4" id="KW-0406">Ion transport</keyword>
<dbReference type="GO" id="GO:0005375">
    <property type="term" value="F:copper ion transmembrane transporter activity"/>
    <property type="evidence" value="ECO:0007669"/>
    <property type="project" value="UniProtKB-UniRule"/>
</dbReference>
<evidence type="ECO:0000256" key="2">
    <source>
        <dbReference type="ARBA" id="ARBA00022989"/>
    </source>
</evidence>